<organism evidence="1 2">
    <name type="scientific">Mesorhabditis belari</name>
    <dbReference type="NCBI Taxonomy" id="2138241"/>
    <lineage>
        <taxon>Eukaryota</taxon>
        <taxon>Metazoa</taxon>
        <taxon>Ecdysozoa</taxon>
        <taxon>Nematoda</taxon>
        <taxon>Chromadorea</taxon>
        <taxon>Rhabditida</taxon>
        <taxon>Rhabditina</taxon>
        <taxon>Rhabditomorpha</taxon>
        <taxon>Rhabditoidea</taxon>
        <taxon>Rhabditidae</taxon>
        <taxon>Mesorhabditinae</taxon>
        <taxon>Mesorhabditis</taxon>
    </lineage>
</organism>
<evidence type="ECO:0000313" key="1">
    <source>
        <dbReference type="Proteomes" id="UP000887575"/>
    </source>
</evidence>
<reference evidence="2" key="1">
    <citation type="submission" date="2024-02" db="UniProtKB">
        <authorList>
            <consortium name="WormBaseParasite"/>
        </authorList>
    </citation>
    <scope>IDENTIFICATION</scope>
</reference>
<dbReference type="WBParaSite" id="MBELARI_LOCUS18727">
    <property type="protein sequence ID" value="MBELARI_LOCUS18727"/>
    <property type="gene ID" value="MBELARI_LOCUS18727"/>
</dbReference>
<keyword evidence="1" id="KW-1185">Reference proteome</keyword>
<name>A0AAF3J674_9BILA</name>
<proteinExistence type="predicted"/>
<dbReference type="Proteomes" id="UP000887575">
    <property type="component" value="Unassembled WGS sequence"/>
</dbReference>
<accession>A0AAF3J674</accession>
<sequence length="71" mass="7754">MSEESRKMMLKSSGAMKSATGEVIDARHVKLVATIEAQGYQGTLCPTNSSLGNPFIHTFPKALTLRDEKKD</sequence>
<protein>
    <submittedName>
        <fullName evidence="2">Uncharacterized protein</fullName>
    </submittedName>
</protein>
<dbReference type="AlphaFoldDB" id="A0AAF3J674"/>
<evidence type="ECO:0000313" key="2">
    <source>
        <dbReference type="WBParaSite" id="MBELARI_LOCUS18727"/>
    </source>
</evidence>